<dbReference type="Proteomes" id="UP000002051">
    <property type="component" value="Unassembled WGS sequence"/>
</dbReference>
<dbReference type="eggNOG" id="KOG0987">
    <property type="taxonomic scope" value="Eukaryota"/>
</dbReference>
<dbReference type="AlphaFoldDB" id="A0A072TI54"/>
<proteinExistence type="predicted"/>
<dbReference type="HOGENOM" id="CLU_861577_0_0_1"/>
<gene>
    <name evidence="1" type="ORF">MTR_0077s0060</name>
</gene>
<dbReference type="EnsemblPlants" id="KEH16881">
    <property type="protein sequence ID" value="KEH16881"/>
    <property type="gene ID" value="MTR_0077s0060"/>
</dbReference>
<evidence type="ECO:0008006" key="4">
    <source>
        <dbReference type="Google" id="ProtNLM"/>
    </source>
</evidence>
<dbReference type="PANTHER" id="PTHR45786:SF80">
    <property type="entry name" value="HELITRON HELICASE-LIKE DOMAIN-CONTAINING PROTEIN"/>
    <property type="match status" value="1"/>
</dbReference>
<dbReference type="EMBL" id="KL402802">
    <property type="protein sequence ID" value="KEH16881.1"/>
    <property type="molecule type" value="Genomic_DNA"/>
</dbReference>
<sequence length="323" mass="36871">MQNCFTKKPSICCKNGNATVTQVAAPEELRQLFSDTTIEGRHFRQNIRGYNHVMSFTSLGVHIDETMHATSRGIYTFRAQGSIYHKIGGFHPNQGSRPRFLQLYIYDTDNELQNRMIENPQLNQDVVRRLQNMLYQYNPFVHNLRQLALQPNVHECRLLIKERPSNQPQYNLPSASEVAAIIVGGDDVTLERGRDINIFSNDGNLQKIRANDRSILLKSGRLLQQYVVDNYVKIETGRLRKLGLAPKDPEQKIKVTETGHVRLSDHLVRLSKQVTVAIHFVRFLVTDWSLTSSLKRTSSSSNQKSSLTCSLTVRLGELNPEKL</sequence>
<protein>
    <recommendedName>
        <fullName evidence="4">Helitron helicase-like domain-containing protein</fullName>
    </recommendedName>
</protein>
<reference evidence="1 3" key="2">
    <citation type="journal article" date="2014" name="BMC Genomics">
        <title>An improved genome release (version Mt4.0) for the model legume Medicago truncatula.</title>
        <authorList>
            <person name="Tang H."/>
            <person name="Krishnakumar V."/>
            <person name="Bidwell S."/>
            <person name="Rosen B."/>
            <person name="Chan A."/>
            <person name="Zhou S."/>
            <person name="Gentzbittel L."/>
            <person name="Childs K.L."/>
            <person name="Yandell M."/>
            <person name="Gundlach H."/>
            <person name="Mayer K.F."/>
            <person name="Schwartz D.C."/>
            <person name="Town C.D."/>
        </authorList>
    </citation>
    <scope>GENOME REANNOTATION</scope>
    <source>
        <strain evidence="1">A17</strain>
        <strain evidence="2 3">cv. Jemalong A17</strain>
    </source>
</reference>
<evidence type="ECO:0000313" key="3">
    <source>
        <dbReference type="Proteomes" id="UP000002051"/>
    </source>
</evidence>
<keyword evidence="3" id="KW-1185">Reference proteome</keyword>
<accession>A0A072TI54</accession>
<evidence type="ECO:0000313" key="2">
    <source>
        <dbReference type="EnsemblPlants" id="KEH16881"/>
    </source>
</evidence>
<evidence type="ECO:0000313" key="1">
    <source>
        <dbReference type="EMBL" id="KEH16881.1"/>
    </source>
</evidence>
<dbReference type="PANTHER" id="PTHR45786">
    <property type="entry name" value="DNA BINDING PROTEIN-LIKE"/>
    <property type="match status" value="1"/>
</dbReference>
<reference evidence="2" key="3">
    <citation type="submission" date="2015-06" db="UniProtKB">
        <authorList>
            <consortium name="EnsemblPlants"/>
        </authorList>
    </citation>
    <scope>IDENTIFICATION</scope>
    <source>
        <strain evidence="2">cv. Jemalong A17</strain>
    </source>
</reference>
<reference evidence="1 3" key="1">
    <citation type="journal article" date="2011" name="Nature">
        <title>The Medicago genome provides insight into the evolution of rhizobial symbioses.</title>
        <authorList>
            <person name="Young N.D."/>
            <person name="Debelle F."/>
            <person name="Oldroyd G.E."/>
            <person name="Geurts R."/>
            <person name="Cannon S.B."/>
            <person name="Udvardi M.K."/>
            <person name="Benedito V.A."/>
            <person name="Mayer K.F."/>
            <person name="Gouzy J."/>
            <person name="Schoof H."/>
            <person name="Van de Peer Y."/>
            <person name="Proost S."/>
            <person name="Cook D.R."/>
            <person name="Meyers B.C."/>
            <person name="Spannagl M."/>
            <person name="Cheung F."/>
            <person name="De Mita S."/>
            <person name="Krishnakumar V."/>
            <person name="Gundlach H."/>
            <person name="Zhou S."/>
            <person name="Mudge J."/>
            <person name="Bharti A.K."/>
            <person name="Murray J.D."/>
            <person name="Naoumkina M.A."/>
            <person name="Rosen B."/>
            <person name="Silverstein K.A."/>
            <person name="Tang H."/>
            <person name="Rombauts S."/>
            <person name="Zhao P.X."/>
            <person name="Zhou P."/>
            <person name="Barbe V."/>
            <person name="Bardou P."/>
            <person name="Bechner M."/>
            <person name="Bellec A."/>
            <person name="Berger A."/>
            <person name="Berges H."/>
            <person name="Bidwell S."/>
            <person name="Bisseling T."/>
            <person name="Choisne N."/>
            <person name="Couloux A."/>
            <person name="Denny R."/>
            <person name="Deshpande S."/>
            <person name="Dai X."/>
            <person name="Doyle J.J."/>
            <person name="Dudez A.M."/>
            <person name="Farmer A.D."/>
            <person name="Fouteau S."/>
            <person name="Franken C."/>
            <person name="Gibelin C."/>
            <person name="Gish J."/>
            <person name="Goldstein S."/>
            <person name="Gonzalez A.J."/>
            <person name="Green P.J."/>
            <person name="Hallab A."/>
            <person name="Hartog M."/>
            <person name="Hua A."/>
            <person name="Humphray S.J."/>
            <person name="Jeong D.H."/>
            <person name="Jing Y."/>
            <person name="Jocker A."/>
            <person name="Kenton S.M."/>
            <person name="Kim D.J."/>
            <person name="Klee K."/>
            <person name="Lai H."/>
            <person name="Lang C."/>
            <person name="Lin S."/>
            <person name="Macmil S.L."/>
            <person name="Magdelenat G."/>
            <person name="Matthews L."/>
            <person name="McCorrison J."/>
            <person name="Monaghan E.L."/>
            <person name="Mun J.H."/>
            <person name="Najar F.Z."/>
            <person name="Nicholson C."/>
            <person name="Noirot C."/>
            <person name="O'Bleness M."/>
            <person name="Paule C.R."/>
            <person name="Poulain J."/>
            <person name="Prion F."/>
            <person name="Qin B."/>
            <person name="Qu C."/>
            <person name="Retzel E.F."/>
            <person name="Riddle C."/>
            <person name="Sallet E."/>
            <person name="Samain S."/>
            <person name="Samson N."/>
            <person name="Sanders I."/>
            <person name="Saurat O."/>
            <person name="Scarpelli C."/>
            <person name="Schiex T."/>
            <person name="Segurens B."/>
            <person name="Severin A.J."/>
            <person name="Sherrier D.J."/>
            <person name="Shi R."/>
            <person name="Sims S."/>
            <person name="Singer S.R."/>
            <person name="Sinharoy S."/>
            <person name="Sterck L."/>
            <person name="Viollet A."/>
            <person name="Wang B.B."/>
            <person name="Wang K."/>
            <person name="Wang M."/>
            <person name="Wang X."/>
            <person name="Warfsmann J."/>
            <person name="Weissenbach J."/>
            <person name="White D.D."/>
            <person name="White J.D."/>
            <person name="Wiley G.B."/>
            <person name="Wincker P."/>
            <person name="Xing Y."/>
            <person name="Yang L."/>
            <person name="Yao Z."/>
            <person name="Ying F."/>
            <person name="Zhai J."/>
            <person name="Zhou L."/>
            <person name="Zuber A."/>
            <person name="Denarie J."/>
            <person name="Dixon R.A."/>
            <person name="May G.D."/>
            <person name="Schwartz D.C."/>
            <person name="Rogers J."/>
            <person name="Quetier F."/>
            <person name="Town C.D."/>
            <person name="Roe B.A."/>
        </authorList>
    </citation>
    <scope>NUCLEOTIDE SEQUENCE [LARGE SCALE GENOMIC DNA]</scope>
    <source>
        <strain evidence="1">A17</strain>
        <strain evidence="2 3">cv. Jemalong A17</strain>
    </source>
</reference>
<name>A0A072TI54_MEDTR</name>
<organism evidence="1 3">
    <name type="scientific">Medicago truncatula</name>
    <name type="common">Barrel medic</name>
    <name type="synonym">Medicago tribuloides</name>
    <dbReference type="NCBI Taxonomy" id="3880"/>
    <lineage>
        <taxon>Eukaryota</taxon>
        <taxon>Viridiplantae</taxon>
        <taxon>Streptophyta</taxon>
        <taxon>Embryophyta</taxon>
        <taxon>Tracheophyta</taxon>
        <taxon>Spermatophyta</taxon>
        <taxon>Magnoliopsida</taxon>
        <taxon>eudicotyledons</taxon>
        <taxon>Gunneridae</taxon>
        <taxon>Pentapetalae</taxon>
        <taxon>rosids</taxon>
        <taxon>fabids</taxon>
        <taxon>Fabales</taxon>
        <taxon>Fabaceae</taxon>
        <taxon>Papilionoideae</taxon>
        <taxon>50 kb inversion clade</taxon>
        <taxon>NPAAA clade</taxon>
        <taxon>Hologalegina</taxon>
        <taxon>IRL clade</taxon>
        <taxon>Trifolieae</taxon>
        <taxon>Medicago</taxon>
    </lineage>
</organism>